<feature type="domain" description="Glucose-6-phosphate dehydrogenase assembly protein OpcA N-terminal" evidence="1">
    <location>
        <begin position="118"/>
        <end position="230"/>
    </location>
</feature>
<gene>
    <name evidence="3" type="ORF">VB738_03465</name>
</gene>
<sequence>MAPQLTLQAPLDLPPEEVNPYLHRLWTHDLEGSTGAATFTLVVWEPSWLEQQMVRIGRVDGPITGLLRTELLEAARQAVPETGLPYSTAPMDPRLAWAIGQKEGNHRTEDLRGQFVESAISAHMPRRLITLAPTLDPGHPLETLVAAYCPLPEEGGAGAACGDVVVLRGGMGALKQSLDLIVSLVDDSLPCWVWWNSSLDEPSEMLEALAPLPRRLVIDSSLGEPRRCLDLMLARISAGQAVNDLNWLRLRTWRESLAMVFDPPSRRDALGHVVQLDIDVEGDHPVKGLLLAAWIADRLGWHLITSYAVEVDGPGPGITAEFERTDGVAVQFTLMPVPMGAPKTHPGAIVGMRLICEPQQRPPLCVILCSESGGCMRLESGGMASMELAEGVVPLPEESEEMEMARLLSGGHDSTSPLLAAAAPLAASLLPG</sequence>
<dbReference type="InterPro" id="IPR004555">
    <property type="entry name" value="G6PDH_assembly_OpcA"/>
</dbReference>
<accession>A0ABU5RRA3</accession>
<comment type="caution">
    <text evidence="3">The sequence shown here is derived from an EMBL/GenBank/DDBJ whole genome shotgun (WGS) entry which is preliminary data.</text>
</comment>
<dbReference type="RefSeq" id="WP_323304425.1">
    <property type="nucleotide sequence ID" value="NZ_JAYGHX010000002.1"/>
</dbReference>
<keyword evidence="4" id="KW-1185">Reference proteome</keyword>
<protein>
    <submittedName>
        <fullName evidence="3">Glucose-6-phosphate dehydrogenase assembly protein OpcA</fullName>
    </submittedName>
</protein>
<proteinExistence type="predicted"/>
<evidence type="ECO:0000313" key="4">
    <source>
        <dbReference type="Proteomes" id="UP001304461"/>
    </source>
</evidence>
<dbReference type="EMBL" id="JAYGHX010000002">
    <property type="protein sequence ID" value="MEA5390313.1"/>
    <property type="molecule type" value="Genomic_DNA"/>
</dbReference>
<evidence type="ECO:0000259" key="2">
    <source>
        <dbReference type="Pfam" id="PF20171"/>
    </source>
</evidence>
<dbReference type="Proteomes" id="UP001304461">
    <property type="component" value="Unassembled WGS sequence"/>
</dbReference>
<dbReference type="InterPro" id="IPR046801">
    <property type="entry name" value="OpcA_G6PD_N"/>
</dbReference>
<dbReference type="PANTHER" id="PTHR38658">
    <property type="entry name" value="OXPP CYCLE PROTEIN OPCA-RELATED"/>
    <property type="match status" value="1"/>
</dbReference>
<dbReference type="PANTHER" id="PTHR38658:SF1">
    <property type="entry name" value="OXPP CYCLE PROTEIN OPCA-RELATED"/>
    <property type="match status" value="1"/>
</dbReference>
<organism evidence="3 4">
    <name type="scientific">Cyanobium gracile UHCC 0139</name>
    <dbReference type="NCBI Taxonomy" id="3110308"/>
    <lineage>
        <taxon>Bacteria</taxon>
        <taxon>Bacillati</taxon>
        <taxon>Cyanobacteriota</taxon>
        <taxon>Cyanophyceae</taxon>
        <taxon>Synechococcales</taxon>
        <taxon>Prochlorococcaceae</taxon>
        <taxon>Cyanobium</taxon>
    </lineage>
</organism>
<dbReference type="Pfam" id="PF20171">
    <property type="entry name" value="OpcA_G6PD_C"/>
    <property type="match status" value="1"/>
</dbReference>
<evidence type="ECO:0000259" key="1">
    <source>
        <dbReference type="Pfam" id="PF10128"/>
    </source>
</evidence>
<evidence type="ECO:0000313" key="3">
    <source>
        <dbReference type="EMBL" id="MEA5390313.1"/>
    </source>
</evidence>
<dbReference type="Pfam" id="PF10128">
    <property type="entry name" value="OpcA_G6PD_assem"/>
    <property type="match status" value="1"/>
</dbReference>
<dbReference type="InterPro" id="IPR046802">
    <property type="entry name" value="OpcA_G6PD_C"/>
</dbReference>
<name>A0ABU5RRA3_9CYAN</name>
<reference evidence="3 4" key="1">
    <citation type="submission" date="2023-12" db="EMBL/GenBank/DDBJ databases">
        <title>Baltic Sea Cyanobacteria.</title>
        <authorList>
            <person name="Delbaje E."/>
            <person name="Fewer D.P."/>
            <person name="Shishido T.K."/>
        </authorList>
    </citation>
    <scope>NUCLEOTIDE SEQUENCE [LARGE SCALE GENOMIC DNA]</scope>
    <source>
        <strain evidence="3 4">UHCC 0139</strain>
    </source>
</reference>
<feature type="domain" description="Glucose-6-phosphate dehydrogenase assembly protein OpcA C-terminal" evidence="2">
    <location>
        <begin position="241"/>
        <end position="419"/>
    </location>
</feature>